<evidence type="ECO:0000256" key="1">
    <source>
        <dbReference type="SAM" id="MobiDB-lite"/>
    </source>
</evidence>
<accession>A0A2N9L389</accession>
<proteinExistence type="predicted"/>
<dbReference type="EMBL" id="OKRB01000013">
    <property type="protein sequence ID" value="SPE17748.1"/>
    <property type="molecule type" value="Genomic_DNA"/>
</dbReference>
<evidence type="ECO:0000313" key="2">
    <source>
        <dbReference type="EMBL" id="SPE17748.1"/>
    </source>
</evidence>
<reference evidence="3" key="1">
    <citation type="submission" date="2018-02" db="EMBL/GenBank/DDBJ databases">
        <authorList>
            <person name="Hausmann B."/>
        </authorList>
    </citation>
    <scope>NUCLEOTIDE SEQUENCE [LARGE SCALE GENOMIC DNA]</scope>
    <source>
        <strain evidence="3">Peat soil MAG SbA5</strain>
    </source>
</reference>
<name>A0A2N9L389_9BACT</name>
<evidence type="ECO:0000313" key="3">
    <source>
        <dbReference type="Proteomes" id="UP000239735"/>
    </source>
</evidence>
<organism evidence="2 3">
    <name type="scientific">Candidatus Sulfuritelmatomonas gaucii</name>
    <dbReference type="NCBI Taxonomy" id="2043161"/>
    <lineage>
        <taxon>Bacteria</taxon>
        <taxon>Pseudomonadati</taxon>
        <taxon>Acidobacteriota</taxon>
        <taxon>Terriglobia</taxon>
        <taxon>Terriglobales</taxon>
        <taxon>Acidobacteriaceae</taxon>
        <taxon>Candidatus Sulfuritelmatomonas</taxon>
    </lineage>
</organism>
<dbReference type="AlphaFoldDB" id="A0A2N9L389"/>
<feature type="compositionally biased region" description="Basic residues" evidence="1">
    <location>
        <begin position="88"/>
        <end position="101"/>
    </location>
</feature>
<dbReference type="Proteomes" id="UP000239735">
    <property type="component" value="Unassembled WGS sequence"/>
</dbReference>
<gene>
    <name evidence="2" type="ORF">SBA5_110108</name>
</gene>
<feature type="region of interest" description="Disordered" evidence="1">
    <location>
        <begin position="61"/>
        <end position="101"/>
    </location>
</feature>
<protein>
    <submittedName>
        <fullName evidence="2">Uncharacterized protein</fullName>
    </submittedName>
</protein>
<sequence>MDKSIGSPERPPKEGAEAVCFLWHWPSVSLYAHVPDVIRHTALRSSDFPLPATPAFTEISGSDRPVLLPDTSLPRNRCVPERRGLRSAGHRPARQQKHINHLHRSALRSHPLTTGEIPFLPGHD</sequence>